<feature type="compositionally biased region" description="Low complexity" evidence="1">
    <location>
        <begin position="89"/>
        <end position="101"/>
    </location>
</feature>
<name>A0A1E7KGI8_9ACTN</name>
<sequence>MSRSGVSSMSRHLRLIAAVAVVLVALSGFSPGRKGGGRSHSHSSGGGCSSSSTSSHNSHSGSGSYDGTSDDRSYGSGDGYRNSRRYNHTTGTTTGSRNGTTDASPSGTVTRCAAQSGSEAKAVVDVRNPNRVGKSYRVTVVFLDASGATVDSGTAEVRVGSRATQSVDVRMAHPKRIGDVTECRVQSVS</sequence>
<feature type="region of interest" description="Disordered" evidence="1">
    <location>
        <begin position="30"/>
        <end position="110"/>
    </location>
</feature>
<gene>
    <name evidence="2" type="ORF">AN218_32925</name>
</gene>
<accession>A0A1E7KGI8</accession>
<evidence type="ECO:0000313" key="2">
    <source>
        <dbReference type="EMBL" id="OEV03047.1"/>
    </source>
</evidence>
<evidence type="ECO:0000313" key="3">
    <source>
        <dbReference type="Proteomes" id="UP000176005"/>
    </source>
</evidence>
<reference evidence="2 3" key="1">
    <citation type="journal article" date="2016" name="Front. Microbiol.">
        <title>Comparative Genomics Analysis of Streptomyces Species Reveals Their Adaptation to the Marine Environment and Their Diversity at the Genomic Level.</title>
        <authorList>
            <person name="Tian X."/>
            <person name="Zhang Z."/>
            <person name="Yang T."/>
            <person name="Chen M."/>
            <person name="Li J."/>
            <person name="Chen F."/>
            <person name="Yang J."/>
            <person name="Li W."/>
            <person name="Zhang B."/>
            <person name="Zhang Z."/>
            <person name="Wu J."/>
            <person name="Zhang C."/>
            <person name="Long L."/>
            <person name="Xiao J."/>
        </authorList>
    </citation>
    <scope>NUCLEOTIDE SEQUENCE [LARGE SCALE GENOMIC DNA]</scope>
    <source>
        <strain evidence="2 3">SCSIO 10429</strain>
    </source>
</reference>
<dbReference type="PATRIC" id="fig|518642.10.peg.317"/>
<keyword evidence="3" id="KW-1185">Reference proteome</keyword>
<feature type="compositionally biased region" description="Low complexity" evidence="1">
    <location>
        <begin position="49"/>
        <end position="67"/>
    </location>
</feature>
<dbReference type="Proteomes" id="UP000176005">
    <property type="component" value="Unassembled WGS sequence"/>
</dbReference>
<dbReference type="AlphaFoldDB" id="A0A1E7KGI8"/>
<comment type="caution">
    <text evidence="2">The sequence shown here is derived from an EMBL/GenBank/DDBJ whole genome shotgun (WGS) entry which is preliminary data.</text>
</comment>
<proteinExistence type="predicted"/>
<organism evidence="2 3">
    <name type="scientific">Streptomyces nanshensis</name>
    <dbReference type="NCBI Taxonomy" id="518642"/>
    <lineage>
        <taxon>Bacteria</taxon>
        <taxon>Bacillati</taxon>
        <taxon>Actinomycetota</taxon>
        <taxon>Actinomycetes</taxon>
        <taxon>Kitasatosporales</taxon>
        <taxon>Streptomycetaceae</taxon>
        <taxon>Streptomyces</taxon>
    </lineage>
</organism>
<protein>
    <submittedName>
        <fullName evidence="2">Uncharacterized protein</fullName>
    </submittedName>
</protein>
<evidence type="ECO:0000256" key="1">
    <source>
        <dbReference type="SAM" id="MobiDB-lite"/>
    </source>
</evidence>
<dbReference type="EMBL" id="LJGW01000717">
    <property type="protein sequence ID" value="OEV03047.1"/>
    <property type="molecule type" value="Genomic_DNA"/>
</dbReference>